<dbReference type="InterPro" id="IPR052374">
    <property type="entry name" value="SERAC1"/>
</dbReference>
<dbReference type="GO" id="GO:0005783">
    <property type="term" value="C:endoplasmic reticulum"/>
    <property type="evidence" value="ECO:0007669"/>
    <property type="project" value="UniProtKB-SubCell"/>
</dbReference>
<evidence type="ECO:0000256" key="7">
    <source>
        <dbReference type="ARBA" id="ARBA00023136"/>
    </source>
</evidence>
<keyword evidence="5" id="KW-0256">Endoplasmic reticulum</keyword>
<evidence type="ECO:0000256" key="5">
    <source>
        <dbReference type="ARBA" id="ARBA00022824"/>
    </source>
</evidence>
<dbReference type="GO" id="GO:0005739">
    <property type="term" value="C:mitochondrion"/>
    <property type="evidence" value="ECO:0007669"/>
    <property type="project" value="UniProtKB-SubCell"/>
</dbReference>
<dbReference type="SUPFAM" id="SSF53474">
    <property type="entry name" value="alpha/beta-Hydrolases"/>
    <property type="match status" value="1"/>
</dbReference>
<evidence type="ECO:0000313" key="11">
    <source>
        <dbReference type="Proteomes" id="UP000053095"/>
    </source>
</evidence>
<evidence type="ECO:0000259" key="9">
    <source>
        <dbReference type="Pfam" id="PF05057"/>
    </source>
</evidence>
<reference evidence="11" key="1">
    <citation type="journal article" date="2015" name="Genome Announc.">
        <title>Draft genome sequence of Talaromyces cellulolyticus strain Y-94, a source of lignocellulosic biomass-degrading enzymes.</title>
        <authorList>
            <person name="Fujii T."/>
            <person name="Koike H."/>
            <person name="Sawayama S."/>
            <person name="Yano S."/>
            <person name="Inoue H."/>
        </authorList>
    </citation>
    <scope>NUCLEOTIDE SEQUENCE [LARGE SCALE GENOMIC DNA]</scope>
    <source>
        <strain evidence="11">Y-94</strain>
    </source>
</reference>
<sequence>MSTLKKLFRKGAEEQSTPGHSQRVGDHVLFDLTTNNDRGIDIVFVHGLRGHPIETWSKDGVCWPRDLLKKDAQEASLEVRSITWGYDADIASISTEVSQESIFGHAETLLGDLSRLRKDKKWPIIFVGHSLGGLIIKQALIKSVSYLKHGRHSMRSEIYAHTKGVIFLGTPHRGSSQEGLGKVLLKLAIFRQSNEQLLRALRDDSHILEEQRDNFITISKDMPVVCFYEEIPIPGLGLIVPKESAVYDGFSVSQVGISANHMDMVKFDCIKDVGYQRILGEIIQISQNPDAQGK</sequence>
<dbReference type="Proteomes" id="UP000053095">
    <property type="component" value="Unassembled WGS sequence"/>
</dbReference>
<protein>
    <recommendedName>
        <fullName evidence="9">DUF676 domain-containing protein</fullName>
    </recommendedName>
</protein>
<dbReference type="EMBL" id="DF933829">
    <property type="protein sequence ID" value="GAM38746.1"/>
    <property type="molecule type" value="Genomic_DNA"/>
</dbReference>
<comment type="similarity">
    <text evidence="4">Belongs to the putative lipase ROG1 family.</text>
</comment>
<evidence type="ECO:0000256" key="2">
    <source>
        <dbReference type="ARBA" id="ARBA00004240"/>
    </source>
</evidence>
<name>A0A6V8HCE2_TALPI</name>
<dbReference type="PANTHER" id="PTHR48182">
    <property type="entry name" value="PROTEIN SERAC1"/>
    <property type="match status" value="1"/>
</dbReference>
<evidence type="ECO:0000256" key="1">
    <source>
        <dbReference type="ARBA" id="ARBA00004173"/>
    </source>
</evidence>
<keyword evidence="11" id="KW-1185">Reference proteome</keyword>
<evidence type="ECO:0000256" key="8">
    <source>
        <dbReference type="SAM" id="MobiDB-lite"/>
    </source>
</evidence>
<dbReference type="InterPro" id="IPR029058">
    <property type="entry name" value="AB_hydrolase_fold"/>
</dbReference>
<gene>
    <name evidence="10" type="ORF">TCE0_033f09728</name>
</gene>
<dbReference type="InterPro" id="IPR007751">
    <property type="entry name" value="DUF676_lipase-like"/>
</dbReference>
<evidence type="ECO:0000256" key="3">
    <source>
        <dbReference type="ARBA" id="ARBA00004370"/>
    </source>
</evidence>
<dbReference type="Gene3D" id="3.40.50.1820">
    <property type="entry name" value="alpha/beta hydrolase"/>
    <property type="match status" value="1"/>
</dbReference>
<comment type="caution">
    <text evidence="10">The sequence shown here is derived from an EMBL/GenBank/DDBJ whole genome shotgun (WGS) entry which is preliminary data.</text>
</comment>
<accession>A0A6V8HCE2</accession>
<proteinExistence type="inferred from homology"/>
<dbReference type="AlphaFoldDB" id="A0A6V8HCE2"/>
<organism evidence="10 11">
    <name type="scientific">Talaromyces pinophilus</name>
    <name type="common">Penicillium pinophilum</name>
    <dbReference type="NCBI Taxonomy" id="128442"/>
    <lineage>
        <taxon>Eukaryota</taxon>
        <taxon>Fungi</taxon>
        <taxon>Dikarya</taxon>
        <taxon>Ascomycota</taxon>
        <taxon>Pezizomycotina</taxon>
        <taxon>Eurotiomycetes</taxon>
        <taxon>Eurotiomycetidae</taxon>
        <taxon>Eurotiales</taxon>
        <taxon>Trichocomaceae</taxon>
        <taxon>Talaromyces</taxon>
        <taxon>Talaromyces sect. Talaromyces</taxon>
    </lineage>
</organism>
<keyword evidence="6" id="KW-0496">Mitochondrion</keyword>
<feature type="domain" description="DUF676" evidence="9">
    <location>
        <begin position="114"/>
        <end position="195"/>
    </location>
</feature>
<feature type="region of interest" description="Disordered" evidence="8">
    <location>
        <begin position="1"/>
        <end position="23"/>
    </location>
</feature>
<dbReference type="PANTHER" id="PTHR48182:SF2">
    <property type="entry name" value="PROTEIN SERAC1"/>
    <property type="match status" value="1"/>
</dbReference>
<evidence type="ECO:0000256" key="4">
    <source>
        <dbReference type="ARBA" id="ARBA00007920"/>
    </source>
</evidence>
<evidence type="ECO:0000256" key="6">
    <source>
        <dbReference type="ARBA" id="ARBA00023128"/>
    </source>
</evidence>
<dbReference type="Pfam" id="PF05057">
    <property type="entry name" value="DUF676"/>
    <property type="match status" value="1"/>
</dbReference>
<keyword evidence="7" id="KW-0472">Membrane</keyword>
<evidence type="ECO:0000313" key="10">
    <source>
        <dbReference type="EMBL" id="GAM38746.1"/>
    </source>
</evidence>
<comment type="subcellular location">
    <subcellularLocation>
        <location evidence="2">Endoplasmic reticulum</location>
    </subcellularLocation>
    <subcellularLocation>
        <location evidence="3">Membrane</location>
    </subcellularLocation>
    <subcellularLocation>
        <location evidence="1">Mitochondrion</location>
    </subcellularLocation>
</comment>
<dbReference type="GO" id="GO:0016020">
    <property type="term" value="C:membrane"/>
    <property type="evidence" value="ECO:0007669"/>
    <property type="project" value="UniProtKB-SubCell"/>
</dbReference>